<dbReference type="RefSeq" id="WP_146813756.1">
    <property type="nucleotide sequence ID" value="NZ_BJYD01000006.1"/>
</dbReference>
<comment type="caution">
    <text evidence="2">The sequence shown here is derived from an EMBL/GenBank/DDBJ whole genome shotgun (WGS) entry which is preliminary data.</text>
</comment>
<proteinExistence type="predicted"/>
<evidence type="ECO:0000259" key="1">
    <source>
        <dbReference type="Pfam" id="PF18765"/>
    </source>
</evidence>
<dbReference type="Gene3D" id="3.30.460.10">
    <property type="entry name" value="Beta Polymerase, domain 2"/>
    <property type="match status" value="1"/>
</dbReference>
<reference evidence="2 3" key="1">
    <citation type="submission" date="2019-07" db="EMBL/GenBank/DDBJ databases">
        <title>Whole genome shotgun sequence of Halobacillus faecis NBRC 103569.</title>
        <authorList>
            <person name="Hosoyama A."/>
            <person name="Uohara A."/>
            <person name="Ohji S."/>
            <person name="Ichikawa N."/>
        </authorList>
    </citation>
    <scope>NUCLEOTIDE SEQUENCE [LARGE SCALE GENOMIC DNA]</scope>
    <source>
        <strain evidence="2 3">NBRC 103569</strain>
    </source>
</reference>
<dbReference type="EMBL" id="BJYD01000006">
    <property type="protein sequence ID" value="GEN52716.1"/>
    <property type="molecule type" value="Genomic_DNA"/>
</dbReference>
<organism evidence="2 3">
    <name type="scientific">Halobacillus faecis</name>
    <dbReference type="NCBI Taxonomy" id="360184"/>
    <lineage>
        <taxon>Bacteria</taxon>
        <taxon>Bacillati</taxon>
        <taxon>Bacillota</taxon>
        <taxon>Bacilli</taxon>
        <taxon>Bacillales</taxon>
        <taxon>Bacillaceae</taxon>
        <taxon>Halobacillus</taxon>
    </lineage>
</organism>
<dbReference type="InterPro" id="IPR043519">
    <property type="entry name" value="NT_sf"/>
</dbReference>
<dbReference type="CDD" id="cd05403">
    <property type="entry name" value="NT_KNTase_like"/>
    <property type="match status" value="1"/>
</dbReference>
<sequence length="207" mass="25069">MMDRERFLEKATRHMRENYKCHTVFLYGSYQTDDYTEESDVDLIGFSDELETQNKVETFSGKLLDVWVHKTEEMEQPANFLKVHRADVLVDDHERAKPWMTEIDSIFQKGPASMEPKEKQFLKDWLTKMKIRSRKGDLEGRYRFHWLVKESLEIYFEMIGRWYLGPKKSLNWLRKHDEEGYRIYDKLLEGPGDRRRLDAWIDHLQKL</sequence>
<evidence type="ECO:0000313" key="2">
    <source>
        <dbReference type="EMBL" id="GEN52716.1"/>
    </source>
</evidence>
<dbReference type="Pfam" id="PF18765">
    <property type="entry name" value="Polbeta"/>
    <property type="match status" value="1"/>
</dbReference>
<dbReference type="SUPFAM" id="SSF81301">
    <property type="entry name" value="Nucleotidyltransferase"/>
    <property type="match status" value="1"/>
</dbReference>
<evidence type="ECO:0000313" key="3">
    <source>
        <dbReference type="Proteomes" id="UP000321886"/>
    </source>
</evidence>
<dbReference type="AlphaFoldDB" id="A0A511WNJ7"/>
<accession>A0A511WNJ7</accession>
<feature type="domain" description="Polymerase beta nucleotidyltransferase" evidence="1">
    <location>
        <begin position="10"/>
        <end position="69"/>
    </location>
</feature>
<dbReference type="InterPro" id="IPR041633">
    <property type="entry name" value="Polbeta"/>
</dbReference>
<keyword evidence="3" id="KW-1185">Reference proteome</keyword>
<dbReference type="Proteomes" id="UP000321886">
    <property type="component" value="Unassembled WGS sequence"/>
</dbReference>
<dbReference type="OrthoDB" id="1701798at2"/>
<protein>
    <recommendedName>
        <fullName evidence="1">Polymerase beta nucleotidyltransferase domain-containing protein</fullName>
    </recommendedName>
</protein>
<name>A0A511WNJ7_9BACI</name>
<gene>
    <name evidence="2" type="ORF">HFA01_09780</name>
</gene>